<evidence type="ECO:0000256" key="5">
    <source>
        <dbReference type="ARBA" id="ARBA00022729"/>
    </source>
</evidence>
<proteinExistence type="inferred from homology"/>
<evidence type="ECO:0000256" key="1">
    <source>
        <dbReference type="ARBA" id="ARBA00004613"/>
    </source>
</evidence>
<dbReference type="Pfam" id="PF05806">
    <property type="entry name" value="Noggin"/>
    <property type="match status" value="1"/>
</dbReference>
<dbReference type="PANTHER" id="PTHR10494">
    <property type="entry name" value="BONE MORPHOGENETIC PROTEIN INHIBITOR, NOGGIN"/>
    <property type="match status" value="1"/>
</dbReference>
<keyword evidence="3" id="KW-0217">Developmental protein</keyword>
<sequence length="201" mass="23155">MAPALDGARPSPSDKLPIEDLLENPDHAFDPSPKDINQRALLRRLGKQLDRDFLSIEEPNDANDSFVYDMKGGRPNGPRPDFLKYLRSFPRADGGQVSLQAGRRQRRRLQKLVWAFTYCPVQYAWKDLGVRFWPRWLREGVCWNGKPCSMPPGMTCKPASSVTKTLLRWHCTRSRPAARRRPDCRWIPVQYPVITQCSCKC</sequence>
<comment type="subcellular location">
    <subcellularLocation>
        <location evidence="1">Secreted</location>
    </subcellularLocation>
</comment>
<dbReference type="PIRSF" id="PIRSF008129">
    <property type="entry name" value="Noggin"/>
    <property type="match status" value="1"/>
</dbReference>
<feature type="compositionally biased region" description="Basic and acidic residues" evidence="7">
    <location>
        <begin position="24"/>
        <end position="35"/>
    </location>
</feature>
<evidence type="ECO:0000313" key="8">
    <source>
        <dbReference type="EMBL" id="PVD38569.1"/>
    </source>
</evidence>
<feature type="region of interest" description="Disordered" evidence="7">
    <location>
        <begin position="1"/>
        <end position="35"/>
    </location>
</feature>
<dbReference type="PANTHER" id="PTHR10494:SF6">
    <property type="entry name" value="NOGGIN"/>
    <property type="match status" value="1"/>
</dbReference>
<dbReference type="Gene3D" id="1.10.287.520">
    <property type="entry name" value="Helix hairpin bin"/>
    <property type="match status" value="1"/>
</dbReference>
<dbReference type="OMA" id="CMAERSC"/>
<dbReference type="Gene3D" id="2.10.90.10">
    <property type="entry name" value="Cystine-knot cytokines"/>
    <property type="match status" value="1"/>
</dbReference>
<dbReference type="STRING" id="400727.A0A2T7PYT5"/>
<reference evidence="8 9" key="1">
    <citation type="submission" date="2018-04" db="EMBL/GenBank/DDBJ databases">
        <title>The genome of golden apple snail Pomacea canaliculata provides insight into stress tolerance and invasive adaptation.</title>
        <authorList>
            <person name="Liu C."/>
            <person name="Liu B."/>
            <person name="Ren Y."/>
            <person name="Zhang Y."/>
            <person name="Wang H."/>
            <person name="Li S."/>
            <person name="Jiang F."/>
            <person name="Yin L."/>
            <person name="Zhang G."/>
            <person name="Qian W."/>
            <person name="Fan W."/>
        </authorList>
    </citation>
    <scope>NUCLEOTIDE SEQUENCE [LARGE SCALE GENOMIC DNA]</scope>
    <source>
        <strain evidence="8">SZHN2017</strain>
        <tissue evidence="8">Muscle</tissue>
    </source>
</reference>
<feature type="disulfide bond" evidence="6">
    <location>
        <begin position="119"/>
        <end position="156"/>
    </location>
</feature>
<evidence type="ECO:0000256" key="6">
    <source>
        <dbReference type="PIRSR" id="PIRSR008129-1"/>
    </source>
</evidence>
<evidence type="ECO:0000313" key="9">
    <source>
        <dbReference type="Proteomes" id="UP000245119"/>
    </source>
</evidence>
<dbReference type="InterPro" id="IPR008717">
    <property type="entry name" value="Noggin"/>
</dbReference>
<feature type="disulfide bond" evidence="6">
    <location>
        <begin position="171"/>
        <end position="184"/>
    </location>
</feature>
<dbReference type="SUPFAM" id="SSF57501">
    <property type="entry name" value="Cystine-knot cytokines"/>
    <property type="match status" value="1"/>
</dbReference>
<dbReference type="EMBL" id="PZQS01000001">
    <property type="protein sequence ID" value="PVD38569.1"/>
    <property type="molecule type" value="Genomic_DNA"/>
</dbReference>
<dbReference type="InterPro" id="IPR029034">
    <property type="entry name" value="Cystine-knot_cytokine"/>
</dbReference>
<feature type="disulfide bond" evidence="6">
    <location>
        <begin position="148"/>
        <end position="199"/>
    </location>
</feature>
<dbReference type="GO" id="GO:0005615">
    <property type="term" value="C:extracellular space"/>
    <property type="evidence" value="ECO:0007669"/>
    <property type="project" value="TreeGrafter"/>
</dbReference>
<name>A0A2T7PYT5_POMCA</name>
<evidence type="ECO:0000256" key="3">
    <source>
        <dbReference type="ARBA" id="ARBA00022473"/>
    </source>
</evidence>
<dbReference type="GO" id="GO:0045596">
    <property type="term" value="P:negative regulation of cell differentiation"/>
    <property type="evidence" value="ECO:0007669"/>
    <property type="project" value="InterPro"/>
</dbReference>
<comment type="similarity">
    <text evidence="2">Belongs to the noggin family.</text>
</comment>
<dbReference type="OrthoDB" id="5950649at2759"/>
<evidence type="ECO:0000256" key="2">
    <source>
        <dbReference type="ARBA" id="ARBA00007480"/>
    </source>
</evidence>
<keyword evidence="9" id="KW-1185">Reference proteome</keyword>
<accession>A0A2T7PYT5</accession>
<keyword evidence="4" id="KW-0964">Secreted</keyword>
<gene>
    <name evidence="8" type="ORF">C0Q70_01185</name>
</gene>
<dbReference type="Proteomes" id="UP000245119">
    <property type="component" value="Linkage Group LG1"/>
</dbReference>
<evidence type="ECO:0000256" key="7">
    <source>
        <dbReference type="SAM" id="MobiDB-lite"/>
    </source>
</evidence>
<organism evidence="8 9">
    <name type="scientific">Pomacea canaliculata</name>
    <name type="common">Golden apple snail</name>
    <dbReference type="NCBI Taxonomy" id="400727"/>
    <lineage>
        <taxon>Eukaryota</taxon>
        <taxon>Metazoa</taxon>
        <taxon>Spiralia</taxon>
        <taxon>Lophotrochozoa</taxon>
        <taxon>Mollusca</taxon>
        <taxon>Gastropoda</taxon>
        <taxon>Caenogastropoda</taxon>
        <taxon>Architaenioglossa</taxon>
        <taxon>Ampullarioidea</taxon>
        <taxon>Ampullariidae</taxon>
        <taxon>Pomacea</taxon>
    </lineage>
</organism>
<comment type="caution">
    <text evidence="8">The sequence shown here is derived from an EMBL/GenBank/DDBJ whole genome shotgun (WGS) entry which is preliminary data.</text>
</comment>
<feature type="disulfide bond" evidence="6">
    <location>
        <begin position="142"/>
        <end position="197"/>
    </location>
</feature>
<protein>
    <recommendedName>
        <fullName evidence="10">Noggin</fullName>
    </recommendedName>
</protein>
<evidence type="ECO:0008006" key="10">
    <source>
        <dbReference type="Google" id="ProtNLM"/>
    </source>
</evidence>
<evidence type="ECO:0000256" key="4">
    <source>
        <dbReference type="ARBA" id="ARBA00022525"/>
    </source>
</evidence>
<dbReference type="AlphaFoldDB" id="A0A2T7PYT5"/>
<keyword evidence="5" id="KW-0732">Signal</keyword>
<dbReference type="GO" id="GO:0009953">
    <property type="term" value="P:dorsal/ventral pattern formation"/>
    <property type="evidence" value="ECO:0007669"/>
    <property type="project" value="TreeGrafter"/>
</dbReference>
<dbReference type="GO" id="GO:0030514">
    <property type="term" value="P:negative regulation of BMP signaling pathway"/>
    <property type="evidence" value="ECO:0007669"/>
    <property type="project" value="InterPro"/>
</dbReference>
<keyword evidence="6" id="KW-1015">Disulfide bond</keyword>